<evidence type="ECO:0000256" key="1">
    <source>
        <dbReference type="ARBA" id="ARBA00022598"/>
    </source>
</evidence>
<comment type="catalytic activity">
    <reaction evidence="4">
        <text>L-cysteine + L-glutamate + ATP = gamma-L-glutamyl-L-cysteine + ADP + phosphate + H(+)</text>
        <dbReference type="Rhea" id="RHEA:13285"/>
        <dbReference type="ChEBI" id="CHEBI:15378"/>
        <dbReference type="ChEBI" id="CHEBI:29985"/>
        <dbReference type="ChEBI" id="CHEBI:30616"/>
        <dbReference type="ChEBI" id="CHEBI:35235"/>
        <dbReference type="ChEBI" id="CHEBI:43474"/>
        <dbReference type="ChEBI" id="CHEBI:58173"/>
        <dbReference type="ChEBI" id="CHEBI:456216"/>
        <dbReference type="EC" id="6.3.2.2"/>
    </reaction>
</comment>
<dbReference type="NCBIfam" id="TIGR02050">
    <property type="entry name" value="gshA_cyan_rel"/>
    <property type="match status" value="1"/>
</dbReference>
<dbReference type="NCBIfam" id="NF010039">
    <property type="entry name" value="PRK13515.1"/>
    <property type="match status" value="1"/>
</dbReference>
<proteinExistence type="inferred from homology"/>
<evidence type="ECO:0000256" key="4">
    <source>
        <dbReference type="HAMAP-Rule" id="MF_01609"/>
    </source>
</evidence>
<evidence type="ECO:0000256" key="3">
    <source>
        <dbReference type="ARBA" id="ARBA00022840"/>
    </source>
</evidence>
<dbReference type="PANTHER" id="PTHR36510:SF1">
    <property type="entry name" value="GLUTAMATE--CYSTEINE LIGASE 2-RELATED"/>
    <property type="match status" value="1"/>
</dbReference>
<evidence type="ECO:0000313" key="6">
    <source>
        <dbReference type="Proteomes" id="UP000886900"/>
    </source>
</evidence>
<keyword evidence="6" id="KW-1185">Reference proteome</keyword>
<dbReference type="InterPro" id="IPR050141">
    <property type="entry name" value="GCL_type2/YbdK_subfam"/>
</dbReference>
<comment type="function">
    <text evidence="4">ATP-dependent carboxylate-amine ligase which exhibits weak glutamate--cysteine ligase activity.</text>
</comment>
<evidence type="ECO:0000256" key="2">
    <source>
        <dbReference type="ARBA" id="ARBA00022741"/>
    </source>
</evidence>
<dbReference type="Proteomes" id="UP000886900">
    <property type="component" value="Unassembled WGS sequence"/>
</dbReference>
<protein>
    <recommendedName>
        <fullName evidence="4">Putative glutamate--cysteine ligase 2</fullName>
        <ecNumber evidence="4">6.3.2.2</ecNumber>
    </recommendedName>
    <alternativeName>
        <fullName evidence="4">Gamma-glutamylcysteine synthetase 2</fullName>
        <shortName evidence="4">GCS 2</shortName>
        <shortName evidence="4">Gamma-GCS 2</shortName>
    </alternativeName>
</protein>
<dbReference type="RefSeq" id="WP_217854491.1">
    <property type="nucleotide sequence ID" value="NZ_JAHSTV010000002.1"/>
</dbReference>
<dbReference type="EMBL" id="JAHSTV010000002">
    <property type="protein sequence ID" value="MBV4462352.1"/>
    <property type="molecule type" value="Genomic_DNA"/>
</dbReference>
<dbReference type="InterPro" id="IPR011793">
    <property type="entry name" value="YbdK"/>
</dbReference>
<evidence type="ECO:0000313" key="5">
    <source>
        <dbReference type="EMBL" id="MBV4462352.1"/>
    </source>
</evidence>
<comment type="caution">
    <text evidence="5">The sequence shown here is derived from an EMBL/GenBank/DDBJ whole genome shotgun (WGS) entry which is preliminary data.</text>
</comment>
<sequence length="390" mass="44034">MSRRLNFGIEEEYFLTDLVTRRMPGQPSAQAIEACRAALGQSFAYEMFQGQIEVASPVFSSLPEAADYLAATRSALRRALEPFGLGLLSAGSHPLADWRIQYPTDQAHFHLLFDDYQRVARRSLLSGLHVHVEVPGHLDRIRVMNEVLPWMPLLLALSTSSPFWEGEDSGFMSYRQVACDEWPRMGIPEFFEDQDAFDDYVALMTRTGSVRQPSDCWWSVRPAARFPTLELRITDACPRLDDALCIASLFRLMVADAIAQSLPGANFNRTAYWILKENRWRAKRYGIHGTFIGQDHEPTISVEQWLALAQVTFAETAQQLGVQDVFKQARRMLIEGTSADRQRCAVEQALRDGRSMPEALARAVDQLLMETGGQPCASPVPQRSYDTQLK</sequence>
<dbReference type="EC" id="6.3.2.2" evidence="4"/>
<keyword evidence="3 4" id="KW-0067">ATP-binding</keyword>
<dbReference type="HAMAP" id="MF_01609">
    <property type="entry name" value="Glu_cys_ligase_2"/>
    <property type="match status" value="1"/>
</dbReference>
<comment type="similarity">
    <text evidence="4">Belongs to the glutamate--cysteine ligase type 2 family. YbdK subfamily.</text>
</comment>
<dbReference type="Pfam" id="PF04107">
    <property type="entry name" value="GCS2"/>
    <property type="match status" value="1"/>
</dbReference>
<keyword evidence="2 4" id="KW-0547">Nucleotide-binding</keyword>
<organism evidence="5 6">
    <name type="scientific">Pseudomonas farris</name>
    <dbReference type="NCBI Taxonomy" id="2841207"/>
    <lineage>
        <taxon>Bacteria</taxon>
        <taxon>Pseudomonadati</taxon>
        <taxon>Pseudomonadota</taxon>
        <taxon>Gammaproteobacteria</taxon>
        <taxon>Pseudomonadales</taxon>
        <taxon>Pseudomonadaceae</taxon>
        <taxon>Pseudomonas</taxon>
    </lineage>
</organism>
<accession>A0ABS6PPF6</accession>
<name>A0ABS6PPF6_9PSED</name>
<reference evidence="5" key="1">
    <citation type="submission" date="2021-06" db="EMBL/GenBank/DDBJ databases">
        <title>Updating the genus Pseudomonas: Description of 43 new species and partition of the Pseudomonas putida group.</title>
        <authorList>
            <person name="Girard L."/>
            <person name="Lood C."/>
            <person name="Vandamme P."/>
            <person name="Rokni-Zadeh H."/>
            <person name="Van Noort V."/>
            <person name="Hofte M."/>
            <person name="Lavigne R."/>
            <person name="De Mot R."/>
        </authorList>
    </citation>
    <scope>NUCLEOTIDE SEQUENCE</scope>
    <source>
        <strain evidence="5">SWRI79</strain>
    </source>
</reference>
<gene>
    <name evidence="5" type="ORF">KVG95_03270</name>
</gene>
<keyword evidence="1 4" id="KW-0436">Ligase</keyword>
<dbReference type="InterPro" id="IPR006336">
    <property type="entry name" value="GCS2"/>
</dbReference>
<dbReference type="GO" id="GO:0016874">
    <property type="term" value="F:ligase activity"/>
    <property type="evidence" value="ECO:0007669"/>
    <property type="project" value="UniProtKB-KW"/>
</dbReference>
<dbReference type="PANTHER" id="PTHR36510">
    <property type="entry name" value="GLUTAMATE--CYSTEINE LIGASE 2-RELATED"/>
    <property type="match status" value="1"/>
</dbReference>